<evidence type="ECO:0000313" key="2">
    <source>
        <dbReference type="EMBL" id="PON33067.1"/>
    </source>
</evidence>
<comment type="caution">
    <text evidence="2">The sequence shown here is derived from an EMBL/GenBank/DDBJ whole genome shotgun (WGS) entry which is preliminary data.</text>
</comment>
<sequence length="99" mass="11290">MVCNVGLNGTSLASMVHLEFQIAAIHGHSYVDSMMLRHWEPSLVIGNLSCQTMINKEVQFVLNRKWMLFEIVLLIVNYLLYHTGNQFAWAKPSQGDCHV</sequence>
<dbReference type="Proteomes" id="UP000237105">
    <property type="component" value="Unassembled WGS sequence"/>
</dbReference>
<dbReference type="AlphaFoldDB" id="A0A2P5A951"/>
<proteinExistence type="predicted"/>
<evidence type="ECO:0000256" key="1">
    <source>
        <dbReference type="SAM" id="Phobius"/>
    </source>
</evidence>
<name>A0A2P5A951_PARAD</name>
<accession>A0A2P5A951</accession>
<evidence type="ECO:0000313" key="3">
    <source>
        <dbReference type="Proteomes" id="UP000237105"/>
    </source>
</evidence>
<protein>
    <submittedName>
        <fullName evidence="2">Uncharacterized protein</fullName>
    </submittedName>
</protein>
<dbReference type="EMBL" id="JXTB01000759">
    <property type="protein sequence ID" value="PON33067.1"/>
    <property type="molecule type" value="Genomic_DNA"/>
</dbReference>
<feature type="transmembrane region" description="Helical" evidence="1">
    <location>
        <begin position="66"/>
        <end position="84"/>
    </location>
</feature>
<keyword evidence="1" id="KW-0472">Membrane</keyword>
<reference evidence="3" key="1">
    <citation type="submission" date="2016-06" db="EMBL/GenBank/DDBJ databases">
        <title>Parallel loss of symbiosis genes in relatives of nitrogen-fixing non-legume Parasponia.</title>
        <authorList>
            <person name="Van Velzen R."/>
            <person name="Holmer R."/>
            <person name="Bu F."/>
            <person name="Rutten L."/>
            <person name="Van Zeijl A."/>
            <person name="Liu W."/>
            <person name="Santuari L."/>
            <person name="Cao Q."/>
            <person name="Sharma T."/>
            <person name="Shen D."/>
            <person name="Roswanjaya Y."/>
            <person name="Wardhani T."/>
            <person name="Kalhor M.S."/>
            <person name="Jansen J."/>
            <person name="Van den Hoogen J."/>
            <person name="Gungor B."/>
            <person name="Hartog M."/>
            <person name="Hontelez J."/>
            <person name="Verver J."/>
            <person name="Yang W.-C."/>
            <person name="Schijlen E."/>
            <person name="Repin R."/>
            <person name="Schilthuizen M."/>
            <person name="Schranz E."/>
            <person name="Heidstra R."/>
            <person name="Miyata K."/>
            <person name="Fedorova E."/>
            <person name="Kohlen W."/>
            <person name="Bisseling T."/>
            <person name="Smit S."/>
            <person name="Geurts R."/>
        </authorList>
    </citation>
    <scope>NUCLEOTIDE SEQUENCE [LARGE SCALE GENOMIC DNA]</scope>
    <source>
        <strain evidence="3">cv. WU1-14</strain>
    </source>
</reference>
<keyword evidence="3" id="KW-1185">Reference proteome</keyword>
<keyword evidence="1" id="KW-1133">Transmembrane helix</keyword>
<organism evidence="2 3">
    <name type="scientific">Parasponia andersonii</name>
    <name type="common">Sponia andersonii</name>
    <dbReference type="NCBI Taxonomy" id="3476"/>
    <lineage>
        <taxon>Eukaryota</taxon>
        <taxon>Viridiplantae</taxon>
        <taxon>Streptophyta</taxon>
        <taxon>Embryophyta</taxon>
        <taxon>Tracheophyta</taxon>
        <taxon>Spermatophyta</taxon>
        <taxon>Magnoliopsida</taxon>
        <taxon>eudicotyledons</taxon>
        <taxon>Gunneridae</taxon>
        <taxon>Pentapetalae</taxon>
        <taxon>rosids</taxon>
        <taxon>fabids</taxon>
        <taxon>Rosales</taxon>
        <taxon>Cannabaceae</taxon>
        <taxon>Parasponia</taxon>
    </lineage>
</organism>
<keyword evidence="1" id="KW-0812">Transmembrane</keyword>
<gene>
    <name evidence="2" type="ORF">PanWU01x14_355750</name>
</gene>